<organism evidence="1">
    <name type="scientific">Rhizophora mucronata</name>
    <name type="common">Asiatic mangrove</name>
    <dbReference type="NCBI Taxonomy" id="61149"/>
    <lineage>
        <taxon>Eukaryota</taxon>
        <taxon>Viridiplantae</taxon>
        <taxon>Streptophyta</taxon>
        <taxon>Embryophyta</taxon>
        <taxon>Tracheophyta</taxon>
        <taxon>Spermatophyta</taxon>
        <taxon>Magnoliopsida</taxon>
        <taxon>eudicotyledons</taxon>
        <taxon>Gunneridae</taxon>
        <taxon>Pentapetalae</taxon>
        <taxon>rosids</taxon>
        <taxon>fabids</taxon>
        <taxon>Malpighiales</taxon>
        <taxon>Rhizophoraceae</taxon>
        <taxon>Rhizophora</taxon>
    </lineage>
</organism>
<accession>A0A2P2IWH2</accession>
<proteinExistence type="predicted"/>
<dbReference type="AlphaFoldDB" id="A0A2P2IWH2"/>
<reference evidence="1" key="1">
    <citation type="submission" date="2018-02" db="EMBL/GenBank/DDBJ databases">
        <title>Rhizophora mucronata_Transcriptome.</title>
        <authorList>
            <person name="Meera S.P."/>
            <person name="Sreeshan A."/>
            <person name="Augustine A."/>
        </authorList>
    </citation>
    <scope>NUCLEOTIDE SEQUENCE</scope>
    <source>
        <tissue evidence="1">Leaf</tissue>
    </source>
</reference>
<sequence>MYPSIASKFETTSLLFCFHKNMHLFLLLPNSYSQGLQCSFQI</sequence>
<name>A0A2P2IWH2_RHIMU</name>
<evidence type="ECO:0000313" key="1">
    <source>
        <dbReference type="EMBL" id="MBW85571.1"/>
    </source>
</evidence>
<dbReference type="EMBL" id="GGEC01005088">
    <property type="protein sequence ID" value="MBW85571.1"/>
    <property type="molecule type" value="Transcribed_RNA"/>
</dbReference>
<protein>
    <submittedName>
        <fullName evidence="1">Uncharacterized protein</fullName>
    </submittedName>
</protein>